<name>A0ABQ7AN66_BRACR</name>
<evidence type="ECO:0000313" key="2">
    <source>
        <dbReference type="Proteomes" id="UP000266723"/>
    </source>
</evidence>
<reference evidence="1 2" key="1">
    <citation type="journal article" date="2020" name="BMC Genomics">
        <title>Intraspecific diversification of the crop wild relative Brassica cretica Lam. using demographic model selection.</title>
        <authorList>
            <person name="Kioukis A."/>
            <person name="Michalopoulou V.A."/>
            <person name="Briers L."/>
            <person name="Pirintsos S."/>
            <person name="Studholme D.J."/>
            <person name="Pavlidis P."/>
            <person name="Sarris P.F."/>
        </authorList>
    </citation>
    <scope>NUCLEOTIDE SEQUENCE [LARGE SCALE GENOMIC DNA]</scope>
    <source>
        <strain evidence="2">cv. PFS-1207/04</strain>
    </source>
</reference>
<protein>
    <submittedName>
        <fullName evidence="1">Uncharacterized protein</fullName>
    </submittedName>
</protein>
<sequence length="128" mass="14796">MCLPNDDDYEVVRMMMMMQDENAIEKKAPPSPLPRFRVHFFCKTLTLRTQDLRSISLSRVGCKDEPQSHLLQSVWSMFCFIDVKEDSLLDLQRVKSQSVSEESLKNAPVPTIVYENSVHCVLFIVDVE</sequence>
<keyword evidence="2" id="KW-1185">Reference proteome</keyword>
<comment type="caution">
    <text evidence="1">The sequence shown here is derived from an EMBL/GenBank/DDBJ whole genome shotgun (WGS) entry which is preliminary data.</text>
</comment>
<dbReference type="Proteomes" id="UP000266723">
    <property type="component" value="Unassembled WGS sequence"/>
</dbReference>
<proteinExistence type="predicted"/>
<accession>A0ABQ7AN66</accession>
<organism evidence="1 2">
    <name type="scientific">Brassica cretica</name>
    <name type="common">Mustard</name>
    <dbReference type="NCBI Taxonomy" id="69181"/>
    <lineage>
        <taxon>Eukaryota</taxon>
        <taxon>Viridiplantae</taxon>
        <taxon>Streptophyta</taxon>
        <taxon>Embryophyta</taxon>
        <taxon>Tracheophyta</taxon>
        <taxon>Spermatophyta</taxon>
        <taxon>Magnoliopsida</taxon>
        <taxon>eudicotyledons</taxon>
        <taxon>Gunneridae</taxon>
        <taxon>Pentapetalae</taxon>
        <taxon>rosids</taxon>
        <taxon>malvids</taxon>
        <taxon>Brassicales</taxon>
        <taxon>Brassicaceae</taxon>
        <taxon>Brassiceae</taxon>
        <taxon>Brassica</taxon>
    </lineage>
</organism>
<gene>
    <name evidence="1" type="ORF">DY000_02061342</name>
</gene>
<evidence type="ECO:0000313" key="1">
    <source>
        <dbReference type="EMBL" id="KAF3515466.1"/>
    </source>
</evidence>
<dbReference type="EMBL" id="QGKV02001556">
    <property type="protein sequence ID" value="KAF3515466.1"/>
    <property type="molecule type" value="Genomic_DNA"/>
</dbReference>